<dbReference type="Pfam" id="PF03845">
    <property type="entry name" value="Spore_permease"/>
    <property type="match status" value="1"/>
</dbReference>
<protein>
    <submittedName>
        <fullName evidence="9">Spore germination protein</fullName>
    </submittedName>
</protein>
<feature type="transmembrane region" description="Helical" evidence="8">
    <location>
        <begin position="33"/>
        <end position="55"/>
    </location>
</feature>
<comment type="caution">
    <text evidence="9">The sequence shown here is derived from an EMBL/GenBank/DDBJ whole genome shotgun (WGS) entry which is preliminary data.</text>
</comment>
<feature type="transmembrane region" description="Helical" evidence="8">
    <location>
        <begin position="112"/>
        <end position="129"/>
    </location>
</feature>
<sequence length="364" mass="42500">MSRYMYYLIFVTMVANIIATVPRILVIESKNGVIFSMIAALFVGVIFTYFVILFFNKFSGQSFPEILKKYTSKWFYIPVIVYFAFSWFLAGTITLITYVFLFTTFVSLETPLITTTLAFVIIVSFGMLMKSESVLFTLEIVFVLLLPILIFLFVKIITDSNLEWNFVQVAMMNINISPSYRSFSAASYIFIGVVNIVIFNSFFKENLKFGFKQITIISTIGALVLFITYFIPIGFNGFEQIEHMNFPWVSTSDSVRMKYGVIERLVFIFIIIFLGISFLSLLVHWHVSLKLFESIFHFNKLKWKNKNLTSYFFVVLFGAISIYLVTKIDEFELFKYSSYFYNIFPLFYFILFLSLFVAKRRAKV</sequence>
<feature type="transmembrane region" description="Helical" evidence="8">
    <location>
        <begin position="75"/>
        <end position="100"/>
    </location>
</feature>
<keyword evidence="4" id="KW-0309">Germination</keyword>
<feature type="transmembrane region" description="Helical" evidence="8">
    <location>
        <begin position="136"/>
        <end position="157"/>
    </location>
</feature>
<keyword evidence="10" id="KW-1185">Reference proteome</keyword>
<feature type="transmembrane region" description="Helical" evidence="8">
    <location>
        <begin position="185"/>
        <end position="203"/>
    </location>
</feature>
<evidence type="ECO:0000256" key="8">
    <source>
        <dbReference type="SAM" id="Phobius"/>
    </source>
</evidence>
<evidence type="ECO:0000256" key="5">
    <source>
        <dbReference type="ARBA" id="ARBA00022692"/>
    </source>
</evidence>
<organism evidence="9 10">
    <name type="scientific">Psychrobacillus psychrodurans</name>
    <dbReference type="NCBI Taxonomy" id="126157"/>
    <lineage>
        <taxon>Bacteria</taxon>
        <taxon>Bacillati</taxon>
        <taxon>Bacillota</taxon>
        <taxon>Bacilli</taxon>
        <taxon>Bacillales</taxon>
        <taxon>Bacillaceae</taxon>
        <taxon>Psychrobacillus</taxon>
    </lineage>
</organism>
<dbReference type="InterPro" id="IPR004761">
    <property type="entry name" value="Spore_GerAB"/>
</dbReference>
<keyword evidence="5 8" id="KW-0812">Transmembrane</keyword>
<gene>
    <name evidence="9" type="ORF">M9R61_17590</name>
</gene>
<dbReference type="RefSeq" id="WP_269923133.1">
    <property type="nucleotide sequence ID" value="NZ_JAMKBI010000016.1"/>
</dbReference>
<keyword evidence="3" id="KW-0813">Transport</keyword>
<dbReference type="PANTHER" id="PTHR34975:SF2">
    <property type="entry name" value="SPORE GERMINATION PROTEIN A2"/>
    <property type="match status" value="1"/>
</dbReference>
<evidence type="ECO:0000313" key="10">
    <source>
        <dbReference type="Proteomes" id="UP001152172"/>
    </source>
</evidence>
<keyword evidence="6 8" id="KW-1133">Transmembrane helix</keyword>
<evidence type="ECO:0000313" key="9">
    <source>
        <dbReference type="EMBL" id="MCZ8535122.1"/>
    </source>
</evidence>
<dbReference type="GO" id="GO:0016020">
    <property type="term" value="C:membrane"/>
    <property type="evidence" value="ECO:0007669"/>
    <property type="project" value="UniProtKB-SubCell"/>
</dbReference>
<evidence type="ECO:0000256" key="2">
    <source>
        <dbReference type="ARBA" id="ARBA00007998"/>
    </source>
</evidence>
<feature type="transmembrane region" description="Helical" evidence="8">
    <location>
        <begin position="265"/>
        <end position="287"/>
    </location>
</feature>
<accession>A0A9X3LC76</accession>
<evidence type="ECO:0000256" key="7">
    <source>
        <dbReference type="ARBA" id="ARBA00023136"/>
    </source>
</evidence>
<reference evidence="9" key="1">
    <citation type="submission" date="2022-05" db="EMBL/GenBank/DDBJ databases">
        <authorList>
            <person name="Colautti A."/>
            <person name="Iacumin L."/>
        </authorList>
    </citation>
    <scope>NUCLEOTIDE SEQUENCE</scope>
    <source>
        <strain evidence="9">DSM 30747</strain>
    </source>
</reference>
<keyword evidence="7 8" id="KW-0472">Membrane</keyword>
<name>A0A9X3LC76_9BACI</name>
<feature type="transmembrane region" description="Helical" evidence="8">
    <location>
        <begin position="338"/>
        <end position="358"/>
    </location>
</feature>
<proteinExistence type="inferred from homology"/>
<dbReference type="AlphaFoldDB" id="A0A9X3LC76"/>
<feature type="transmembrane region" description="Helical" evidence="8">
    <location>
        <begin position="215"/>
        <end position="235"/>
    </location>
</feature>
<comment type="similarity">
    <text evidence="2">Belongs to the amino acid-polyamine-organocation (APC) superfamily. Spore germination protein (SGP) (TC 2.A.3.9) family.</text>
</comment>
<evidence type="ECO:0000256" key="1">
    <source>
        <dbReference type="ARBA" id="ARBA00004141"/>
    </source>
</evidence>
<dbReference type="Proteomes" id="UP001152172">
    <property type="component" value="Unassembled WGS sequence"/>
</dbReference>
<feature type="transmembrane region" description="Helical" evidence="8">
    <location>
        <begin position="7"/>
        <end position="27"/>
    </location>
</feature>
<evidence type="ECO:0000256" key="3">
    <source>
        <dbReference type="ARBA" id="ARBA00022448"/>
    </source>
</evidence>
<comment type="subcellular location">
    <subcellularLocation>
        <location evidence="1">Membrane</location>
        <topology evidence="1">Multi-pass membrane protein</topology>
    </subcellularLocation>
</comment>
<evidence type="ECO:0000256" key="6">
    <source>
        <dbReference type="ARBA" id="ARBA00022989"/>
    </source>
</evidence>
<dbReference type="EMBL" id="JAMKBI010000016">
    <property type="protein sequence ID" value="MCZ8535122.1"/>
    <property type="molecule type" value="Genomic_DNA"/>
</dbReference>
<dbReference type="PANTHER" id="PTHR34975">
    <property type="entry name" value="SPORE GERMINATION PROTEIN A2"/>
    <property type="match status" value="1"/>
</dbReference>
<dbReference type="GO" id="GO:0009847">
    <property type="term" value="P:spore germination"/>
    <property type="evidence" value="ECO:0007669"/>
    <property type="project" value="InterPro"/>
</dbReference>
<feature type="transmembrane region" description="Helical" evidence="8">
    <location>
        <begin position="308"/>
        <end position="326"/>
    </location>
</feature>
<evidence type="ECO:0000256" key="4">
    <source>
        <dbReference type="ARBA" id="ARBA00022544"/>
    </source>
</evidence>